<dbReference type="InterPro" id="IPR010869">
    <property type="entry name" value="DUF1501"/>
</dbReference>
<sequence length="386" mass="42228">VSKYIISRRDFLKYSGASLFLAGVPIPGFTKDKPPGNISVILLEGGMDGLTAVPPIGDPNLLTMRKTITPKDFLKLNSFFGLHPSLPNFSRLMARNNASIVHATSFPYIKRSHFEGQNLMEGGGLSPFSEKTGWLGRALEIANLPGTALSLEMPLILRGYKNNDNFYPASIKKSNALISSLITKIAMAHSNDEADIFAKLSRKSSQSSITARDPVSLAKYAGKEMSRENGPIASVIRIGQFDTHANQVSEDGYDRNGNHAKRLEIVDDVIAGYRKGLGDAWDRSIILTLTEFGRTVAVNGTRGTEHGYGSAGFLAGGTISKSRVVADWPGLSKNEQFEKRDLMATIDYRSVCAACIEKSLGLDHDRIASEIFFTPKLPRVYDYIFS</sequence>
<gene>
    <name evidence="1" type="ORF">METZ01_LOCUS145028</name>
</gene>
<evidence type="ECO:0000313" key="1">
    <source>
        <dbReference type="EMBL" id="SVA92174.1"/>
    </source>
</evidence>
<feature type="non-terminal residue" evidence="1">
    <location>
        <position position="1"/>
    </location>
</feature>
<dbReference type="EMBL" id="UINC01022477">
    <property type="protein sequence ID" value="SVA92174.1"/>
    <property type="molecule type" value="Genomic_DNA"/>
</dbReference>
<name>A0A381ZST5_9ZZZZ</name>
<dbReference type="Pfam" id="PF07394">
    <property type="entry name" value="DUF1501"/>
    <property type="match status" value="1"/>
</dbReference>
<protein>
    <recommendedName>
        <fullName evidence="2">DUF1501 domain-containing protein</fullName>
    </recommendedName>
</protein>
<dbReference type="AlphaFoldDB" id="A0A381ZST5"/>
<accession>A0A381ZST5</accession>
<reference evidence="1" key="1">
    <citation type="submission" date="2018-05" db="EMBL/GenBank/DDBJ databases">
        <authorList>
            <person name="Lanie J.A."/>
            <person name="Ng W.-L."/>
            <person name="Kazmierczak K.M."/>
            <person name="Andrzejewski T.M."/>
            <person name="Davidsen T.M."/>
            <person name="Wayne K.J."/>
            <person name="Tettelin H."/>
            <person name="Glass J.I."/>
            <person name="Rusch D."/>
            <person name="Podicherti R."/>
            <person name="Tsui H.-C.T."/>
            <person name="Winkler M.E."/>
        </authorList>
    </citation>
    <scope>NUCLEOTIDE SEQUENCE</scope>
</reference>
<organism evidence="1">
    <name type="scientific">marine metagenome</name>
    <dbReference type="NCBI Taxonomy" id="408172"/>
    <lineage>
        <taxon>unclassified sequences</taxon>
        <taxon>metagenomes</taxon>
        <taxon>ecological metagenomes</taxon>
    </lineage>
</organism>
<evidence type="ECO:0008006" key="2">
    <source>
        <dbReference type="Google" id="ProtNLM"/>
    </source>
</evidence>
<proteinExistence type="predicted"/>